<organism evidence="1 2">
    <name type="scientific">Chaetomium strumarium</name>
    <dbReference type="NCBI Taxonomy" id="1170767"/>
    <lineage>
        <taxon>Eukaryota</taxon>
        <taxon>Fungi</taxon>
        <taxon>Dikarya</taxon>
        <taxon>Ascomycota</taxon>
        <taxon>Pezizomycotina</taxon>
        <taxon>Sordariomycetes</taxon>
        <taxon>Sordariomycetidae</taxon>
        <taxon>Sordariales</taxon>
        <taxon>Chaetomiaceae</taxon>
        <taxon>Chaetomium</taxon>
    </lineage>
</organism>
<reference evidence="1" key="1">
    <citation type="journal article" date="2023" name="Mol. Phylogenet. Evol.">
        <title>Genome-scale phylogeny and comparative genomics of the fungal order Sordariales.</title>
        <authorList>
            <person name="Hensen N."/>
            <person name="Bonometti L."/>
            <person name="Westerberg I."/>
            <person name="Brannstrom I.O."/>
            <person name="Guillou S."/>
            <person name="Cros-Aarteil S."/>
            <person name="Calhoun S."/>
            <person name="Haridas S."/>
            <person name="Kuo A."/>
            <person name="Mondo S."/>
            <person name="Pangilinan J."/>
            <person name="Riley R."/>
            <person name="LaButti K."/>
            <person name="Andreopoulos B."/>
            <person name="Lipzen A."/>
            <person name="Chen C."/>
            <person name="Yan M."/>
            <person name="Daum C."/>
            <person name="Ng V."/>
            <person name="Clum A."/>
            <person name="Steindorff A."/>
            <person name="Ohm R.A."/>
            <person name="Martin F."/>
            <person name="Silar P."/>
            <person name="Natvig D.O."/>
            <person name="Lalanne C."/>
            <person name="Gautier V."/>
            <person name="Ament-Velasquez S.L."/>
            <person name="Kruys A."/>
            <person name="Hutchinson M.I."/>
            <person name="Powell A.J."/>
            <person name="Barry K."/>
            <person name="Miller A.N."/>
            <person name="Grigoriev I.V."/>
            <person name="Debuchy R."/>
            <person name="Gladieux P."/>
            <person name="Hiltunen Thoren M."/>
            <person name="Johannesson H."/>
        </authorList>
    </citation>
    <scope>NUCLEOTIDE SEQUENCE</scope>
    <source>
        <strain evidence="1">CBS 333.67</strain>
    </source>
</reference>
<protein>
    <submittedName>
        <fullName evidence="1">Uncharacterized protein</fullName>
    </submittedName>
</protein>
<accession>A0AAJ0GWZ2</accession>
<proteinExistence type="predicted"/>
<reference evidence="1" key="2">
    <citation type="submission" date="2023-06" db="EMBL/GenBank/DDBJ databases">
        <authorList>
            <consortium name="Lawrence Berkeley National Laboratory"/>
            <person name="Mondo S.J."/>
            <person name="Hensen N."/>
            <person name="Bonometti L."/>
            <person name="Westerberg I."/>
            <person name="Brannstrom I.O."/>
            <person name="Guillou S."/>
            <person name="Cros-Aarteil S."/>
            <person name="Calhoun S."/>
            <person name="Haridas S."/>
            <person name="Kuo A."/>
            <person name="Pangilinan J."/>
            <person name="Riley R."/>
            <person name="Labutti K."/>
            <person name="Andreopoulos B."/>
            <person name="Lipzen A."/>
            <person name="Chen C."/>
            <person name="Yanf M."/>
            <person name="Daum C."/>
            <person name="Ng V."/>
            <person name="Clum A."/>
            <person name="Steindorff A."/>
            <person name="Ohm R."/>
            <person name="Martin F."/>
            <person name="Silar P."/>
            <person name="Natvig D."/>
            <person name="Lalanne C."/>
            <person name="Gautier V."/>
            <person name="Ament-Velasquez S.L."/>
            <person name="Kruys A."/>
            <person name="Hutchinson M.I."/>
            <person name="Powell A.J."/>
            <person name="Barry K."/>
            <person name="Miller A.N."/>
            <person name="Grigoriev I.V."/>
            <person name="Debuchy R."/>
            <person name="Gladieux P."/>
            <person name="Thoren M.H."/>
            <person name="Johannesson H."/>
        </authorList>
    </citation>
    <scope>NUCLEOTIDE SEQUENCE</scope>
    <source>
        <strain evidence="1">CBS 333.67</strain>
    </source>
</reference>
<dbReference type="GeneID" id="87888024"/>
<dbReference type="EMBL" id="JAUDZG010000003">
    <property type="protein sequence ID" value="KAK3307671.1"/>
    <property type="molecule type" value="Genomic_DNA"/>
</dbReference>
<sequence length="98" mass="11578">MTVPRQSRFSETGQGRVNALLQAYTASAIEEEGNKKPFVALGTKAERDRIWDTWTEILRDVPWQLYLTPSIPEGDVFYKQLARWKAFRNWQKYNRDIQ</sequence>
<dbReference type="AlphaFoldDB" id="A0AAJ0GWZ2"/>
<evidence type="ECO:0000313" key="1">
    <source>
        <dbReference type="EMBL" id="KAK3307671.1"/>
    </source>
</evidence>
<evidence type="ECO:0000313" key="2">
    <source>
        <dbReference type="Proteomes" id="UP001273166"/>
    </source>
</evidence>
<keyword evidence="2" id="KW-1185">Reference proteome</keyword>
<dbReference type="RefSeq" id="XP_062723451.1">
    <property type="nucleotide sequence ID" value="XM_062869195.1"/>
</dbReference>
<name>A0AAJ0GWZ2_9PEZI</name>
<comment type="caution">
    <text evidence="1">The sequence shown here is derived from an EMBL/GenBank/DDBJ whole genome shotgun (WGS) entry which is preliminary data.</text>
</comment>
<dbReference type="Proteomes" id="UP001273166">
    <property type="component" value="Unassembled WGS sequence"/>
</dbReference>
<gene>
    <name evidence="1" type="ORF">B0T15DRAFT_530788</name>
</gene>